<feature type="domain" description="Cleaved adhesin" evidence="3">
    <location>
        <begin position="21"/>
        <end position="162"/>
    </location>
</feature>
<evidence type="ECO:0000313" key="6">
    <source>
        <dbReference type="Proteomes" id="UP000199627"/>
    </source>
</evidence>
<evidence type="ECO:0000313" key="5">
    <source>
        <dbReference type="EMBL" id="SDQ07387.1"/>
    </source>
</evidence>
<dbReference type="NCBIfam" id="NF038128">
    <property type="entry name" value="choice_anch_J"/>
    <property type="match status" value="1"/>
</dbReference>
<gene>
    <name evidence="5" type="ORF">SAMN05421664_0326</name>
</gene>
<feature type="domain" description="Secretion system C-terminal sorting" evidence="4">
    <location>
        <begin position="187"/>
        <end position="251"/>
    </location>
</feature>
<dbReference type="NCBIfam" id="TIGR04183">
    <property type="entry name" value="Por_Secre_tail"/>
    <property type="match status" value="1"/>
</dbReference>
<organism evidence="5 6">
    <name type="scientific">Chryseobacterium soldanellicola</name>
    <dbReference type="NCBI Taxonomy" id="311333"/>
    <lineage>
        <taxon>Bacteria</taxon>
        <taxon>Pseudomonadati</taxon>
        <taxon>Bacteroidota</taxon>
        <taxon>Flavobacteriia</taxon>
        <taxon>Flavobacteriales</taxon>
        <taxon>Weeksellaceae</taxon>
        <taxon>Chryseobacterium group</taxon>
        <taxon>Chryseobacterium</taxon>
    </lineage>
</organism>
<dbReference type="STRING" id="311333.SAMN05421664_0326"/>
<name>A0A1H0XWU8_9FLAO</name>
<proteinExistence type="predicted"/>
<dbReference type="Pfam" id="PF07675">
    <property type="entry name" value="Cleaved_Adhesin"/>
    <property type="match status" value="1"/>
</dbReference>
<evidence type="ECO:0000259" key="3">
    <source>
        <dbReference type="Pfam" id="PF07675"/>
    </source>
</evidence>
<dbReference type="EMBL" id="FNKL01000001">
    <property type="protein sequence ID" value="SDQ07387.1"/>
    <property type="molecule type" value="Genomic_DNA"/>
</dbReference>
<evidence type="ECO:0000256" key="1">
    <source>
        <dbReference type="ARBA" id="ARBA00022729"/>
    </source>
</evidence>
<dbReference type="OrthoDB" id="951108at2"/>
<evidence type="ECO:0000256" key="2">
    <source>
        <dbReference type="SAM" id="SignalP"/>
    </source>
</evidence>
<evidence type="ECO:0000259" key="4">
    <source>
        <dbReference type="Pfam" id="PF18962"/>
    </source>
</evidence>
<sequence length="256" mass="27615">MKKLLLFILGFPIASFGQWTENFDTATSMPAGWAVVNSGDPNGWVFASPGTGTGQTGTNVAKIIYGTAAHDDYLITKAIAVQVGIADRISFYVKSRSAAYLENYEVLLSTTNQTAAAFTTVLQPMEKAPTTWAQKTFNLSAYAGQTVYIAIHATDTDQWELYADTFVVDAATLATSEVSANKNNLKVYPNPFTEVLNISDASKVKSVAITDISGRLVKTIENPSSALSLGELKQGMYSVILNMKDGSKQTVKTIKK</sequence>
<feature type="chain" id="PRO_5011615680" evidence="2">
    <location>
        <begin position="18"/>
        <end position="256"/>
    </location>
</feature>
<keyword evidence="6" id="KW-1185">Reference proteome</keyword>
<feature type="signal peptide" evidence="2">
    <location>
        <begin position="1"/>
        <end position="17"/>
    </location>
</feature>
<dbReference type="Pfam" id="PF18962">
    <property type="entry name" value="Por_Secre_tail"/>
    <property type="match status" value="1"/>
</dbReference>
<protein>
    <submittedName>
        <fullName evidence="5">Por secretion system C-terminal sorting domain-containing protein</fullName>
    </submittedName>
</protein>
<dbReference type="Proteomes" id="UP000199627">
    <property type="component" value="Unassembled WGS sequence"/>
</dbReference>
<dbReference type="AlphaFoldDB" id="A0A1H0XWU8"/>
<keyword evidence="1 2" id="KW-0732">Signal</keyword>
<accession>A0A1H0XWU8</accession>
<dbReference type="Gene3D" id="2.60.120.200">
    <property type="match status" value="1"/>
</dbReference>
<dbReference type="RefSeq" id="WP_089753008.1">
    <property type="nucleotide sequence ID" value="NZ_FNKL01000001.1"/>
</dbReference>
<dbReference type="InterPro" id="IPR026444">
    <property type="entry name" value="Secre_tail"/>
</dbReference>
<reference evidence="6" key="1">
    <citation type="submission" date="2016-10" db="EMBL/GenBank/DDBJ databases">
        <authorList>
            <person name="Varghese N."/>
            <person name="Submissions S."/>
        </authorList>
    </citation>
    <scope>NUCLEOTIDE SEQUENCE [LARGE SCALE GENOMIC DNA]</scope>
    <source>
        <strain evidence="6">DSM 17072</strain>
    </source>
</reference>
<dbReference type="InterPro" id="IPR011628">
    <property type="entry name" value="Cleaved_adhesin"/>
</dbReference>